<dbReference type="InterPro" id="IPR019557">
    <property type="entry name" value="AminoTfrase-like_pln_mobile"/>
</dbReference>
<dbReference type="Proteomes" id="UP000823775">
    <property type="component" value="Unassembled WGS sequence"/>
</dbReference>
<dbReference type="PANTHER" id="PTHR36607">
    <property type="entry name" value="1,2-DIHYDROXY-3-KETO-5-METHYLTHIOPENTENE DIOXYGENASE 4"/>
    <property type="match status" value="1"/>
</dbReference>
<name>A0ABS8UXA2_DATST</name>
<comment type="caution">
    <text evidence="2">The sequence shown here is derived from an EMBL/GenBank/DDBJ whole genome shotgun (WGS) entry which is preliminary data.</text>
</comment>
<organism evidence="2 3">
    <name type="scientific">Datura stramonium</name>
    <name type="common">Jimsonweed</name>
    <name type="synonym">Common thornapple</name>
    <dbReference type="NCBI Taxonomy" id="4076"/>
    <lineage>
        <taxon>Eukaryota</taxon>
        <taxon>Viridiplantae</taxon>
        <taxon>Streptophyta</taxon>
        <taxon>Embryophyta</taxon>
        <taxon>Tracheophyta</taxon>
        <taxon>Spermatophyta</taxon>
        <taxon>Magnoliopsida</taxon>
        <taxon>eudicotyledons</taxon>
        <taxon>Gunneridae</taxon>
        <taxon>Pentapetalae</taxon>
        <taxon>asterids</taxon>
        <taxon>lamiids</taxon>
        <taxon>Solanales</taxon>
        <taxon>Solanaceae</taxon>
        <taxon>Solanoideae</taxon>
        <taxon>Datureae</taxon>
        <taxon>Datura</taxon>
    </lineage>
</organism>
<protein>
    <recommendedName>
        <fullName evidence="1">Aminotransferase-like plant mobile domain-containing protein</fullName>
    </recommendedName>
</protein>
<dbReference type="Pfam" id="PF10536">
    <property type="entry name" value="PMD"/>
    <property type="match status" value="1"/>
</dbReference>
<dbReference type="PANTHER" id="PTHR36607:SF23">
    <property type="entry name" value="AMINOTRANSFERASE-LIKE PLANT MOBILE DOMAIN-CONTAINING PROTEIN"/>
    <property type="match status" value="1"/>
</dbReference>
<proteinExistence type="predicted"/>
<reference evidence="2 3" key="1">
    <citation type="journal article" date="2021" name="BMC Genomics">
        <title>Datura genome reveals duplications of psychoactive alkaloid biosynthetic genes and high mutation rate following tissue culture.</title>
        <authorList>
            <person name="Rajewski A."/>
            <person name="Carter-House D."/>
            <person name="Stajich J."/>
            <person name="Litt A."/>
        </authorList>
    </citation>
    <scope>NUCLEOTIDE SEQUENCE [LARGE SCALE GENOMIC DNA]</scope>
    <source>
        <strain evidence="2">AR-01</strain>
    </source>
</reference>
<accession>A0ABS8UXA2</accession>
<keyword evidence="3" id="KW-1185">Reference proteome</keyword>
<evidence type="ECO:0000259" key="1">
    <source>
        <dbReference type="Pfam" id="PF10536"/>
    </source>
</evidence>
<feature type="domain" description="Aminotransferase-like plant mobile" evidence="1">
    <location>
        <begin position="67"/>
        <end position="292"/>
    </location>
</feature>
<gene>
    <name evidence="2" type="ORF">HAX54_024064</name>
</gene>
<sequence>MWSLQAPHHRYTNIASPLPSLDCRIVRGDIHWGEIVVFEGEYCHIQGYWEWAEDTLGRSQEVLVAADIYDAVYSLLFTYDQNSDILQAFCEAWCPKTNTVLSSIGELSISLWDLHTLGGFPIRGSFYEEVIPEATELTCVDAKDQRYIPRVCEYLFTTFHYLQESKTDSSRVSLSRWIGFWYKKYLRYEPAPPRREKKTARLKFMHNPIGAIPETSQWSRGEEGVFSKFGVKPAKKEETYLAAFFSCWLCAFVFPLKEGDFIRPETFKMETMMDTKRKISLALPVLASIYSDWPSNPLMVAFLGEGVARYYDKKKARKRIHQGDNIAWASTMLNNSEPYDYIDDNDALELELNYFESIRFGYLPLRNGNSAIIEPYSPHRFSHQFGFYQRIPGVSAYNNRSAS</sequence>
<dbReference type="EMBL" id="JACEIK010002929">
    <property type="protein sequence ID" value="MCD9639493.1"/>
    <property type="molecule type" value="Genomic_DNA"/>
</dbReference>
<evidence type="ECO:0000313" key="2">
    <source>
        <dbReference type="EMBL" id="MCD9639493.1"/>
    </source>
</evidence>
<evidence type="ECO:0000313" key="3">
    <source>
        <dbReference type="Proteomes" id="UP000823775"/>
    </source>
</evidence>